<evidence type="ECO:0000256" key="1">
    <source>
        <dbReference type="ARBA" id="ARBA00023015"/>
    </source>
</evidence>
<dbReference type="PROSITE" id="PS51118">
    <property type="entry name" value="HTH_HXLR"/>
    <property type="match status" value="1"/>
</dbReference>
<gene>
    <name evidence="5" type="ORF">G5C51_33715</name>
</gene>
<reference evidence="5 6" key="1">
    <citation type="submission" date="2020-02" db="EMBL/GenBank/DDBJ databases">
        <title>Whole-genome analyses of novel actinobacteria.</title>
        <authorList>
            <person name="Sahin N."/>
        </authorList>
    </citation>
    <scope>NUCLEOTIDE SEQUENCE [LARGE SCALE GENOMIC DNA]</scope>
    <source>
        <strain evidence="5 6">A7024</strain>
    </source>
</reference>
<dbReference type="Proteomes" id="UP000481583">
    <property type="component" value="Unassembled WGS sequence"/>
</dbReference>
<dbReference type="AlphaFoldDB" id="A0A6G4UBS7"/>
<dbReference type="InterPro" id="IPR036390">
    <property type="entry name" value="WH_DNA-bd_sf"/>
</dbReference>
<evidence type="ECO:0000259" key="4">
    <source>
        <dbReference type="PROSITE" id="PS51118"/>
    </source>
</evidence>
<accession>A0A6G4UBS7</accession>
<proteinExistence type="predicted"/>
<dbReference type="Pfam" id="PF01638">
    <property type="entry name" value="HxlR"/>
    <property type="match status" value="1"/>
</dbReference>
<dbReference type="InterPro" id="IPR002577">
    <property type="entry name" value="HTH_HxlR"/>
</dbReference>
<dbReference type="PANTHER" id="PTHR33204">
    <property type="entry name" value="TRANSCRIPTIONAL REGULATOR, MARR FAMILY"/>
    <property type="match status" value="1"/>
</dbReference>
<dbReference type="GO" id="GO:0003677">
    <property type="term" value="F:DNA binding"/>
    <property type="evidence" value="ECO:0007669"/>
    <property type="project" value="UniProtKB-KW"/>
</dbReference>
<keyword evidence="1" id="KW-0805">Transcription regulation</keyword>
<keyword evidence="2" id="KW-0238">DNA-binding</keyword>
<keyword evidence="6" id="KW-1185">Reference proteome</keyword>
<name>A0A6G4UBS7_9ACTN</name>
<dbReference type="PANTHER" id="PTHR33204:SF18">
    <property type="entry name" value="TRANSCRIPTIONAL REGULATORY PROTEIN"/>
    <property type="match status" value="1"/>
</dbReference>
<organism evidence="5 6">
    <name type="scientific">Streptomyces coryli</name>
    <dbReference type="NCBI Taxonomy" id="1128680"/>
    <lineage>
        <taxon>Bacteria</taxon>
        <taxon>Bacillati</taxon>
        <taxon>Actinomycetota</taxon>
        <taxon>Actinomycetes</taxon>
        <taxon>Kitasatosporales</taxon>
        <taxon>Streptomycetaceae</taxon>
        <taxon>Streptomyces</taxon>
    </lineage>
</organism>
<dbReference type="SUPFAM" id="SSF46785">
    <property type="entry name" value="Winged helix' DNA-binding domain"/>
    <property type="match status" value="1"/>
</dbReference>
<protein>
    <submittedName>
        <fullName evidence="5">Helix-turn-helix transcriptional regulator</fullName>
    </submittedName>
</protein>
<evidence type="ECO:0000313" key="6">
    <source>
        <dbReference type="Proteomes" id="UP000481583"/>
    </source>
</evidence>
<comment type="caution">
    <text evidence="5">The sequence shown here is derived from an EMBL/GenBank/DDBJ whole genome shotgun (WGS) entry which is preliminary data.</text>
</comment>
<keyword evidence="3" id="KW-0804">Transcription</keyword>
<evidence type="ECO:0000256" key="3">
    <source>
        <dbReference type="ARBA" id="ARBA00023163"/>
    </source>
</evidence>
<evidence type="ECO:0000256" key="2">
    <source>
        <dbReference type="ARBA" id="ARBA00023125"/>
    </source>
</evidence>
<dbReference type="Gene3D" id="1.10.10.10">
    <property type="entry name" value="Winged helix-like DNA-binding domain superfamily/Winged helix DNA-binding domain"/>
    <property type="match status" value="1"/>
</dbReference>
<evidence type="ECO:0000313" key="5">
    <source>
        <dbReference type="EMBL" id="NGN68838.1"/>
    </source>
</evidence>
<sequence length="161" mass="17966">MAMEFEERLRDRDSWSVGDGCSAERVLNLLTTKTAFLVVRECFYGTARFEDFTARIGASAPAVSRALKQLEAAGIVIRVPYQEQGSRPRDEYHLTLAGEDLLPVFLSLMQWGDRHLQDGRPPLSFVESGTGRPVSVRVTAEAVVEAESEDIEVRVNPLNVR</sequence>
<dbReference type="EMBL" id="JAAKZV010000235">
    <property type="protein sequence ID" value="NGN68838.1"/>
    <property type="molecule type" value="Genomic_DNA"/>
</dbReference>
<dbReference type="InterPro" id="IPR036388">
    <property type="entry name" value="WH-like_DNA-bd_sf"/>
</dbReference>
<feature type="domain" description="HTH hxlR-type" evidence="4">
    <location>
        <begin position="21"/>
        <end position="120"/>
    </location>
</feature>